<dbReference type="RefSeq" id="WP_202069758.1">
    <property type="nucleotide sequence ID" value="NZ_CP060138.2"/>
</dbReference>
<protein>
    <submittedName>
        <fullName evidence="2">Uncharacterized protein</fullName>
    </submittedName>
</protein>
<gene>
    <name evidence="2" type="ORF">H6P87_00306</name>
</gene>
<keyword evidence="3" id="KW-1185">Reference proteome</keyword>
<proteinExistence type="predicted"/>
<keyword evidence="1" id="KW-0175">Coiled coil</keyword>
<organism evidence="2 3">
    <name type="scientific">Rickettsia tillamookensis</name>
    <dbReference type="NCBI Taxonomy" id="2761623"/>
    <lineage>
        <taxon>Bacteria</taxon>
        <taxon>Pseudomonadati</taxon>
        <taxon>Pseudomonadota</taxon>
        <taxon>Alphaproteobacteria</taxon>
        <taxon>Rickettsiales</taxon>
        <taxon>Rickettsiaceae</taxon>
        <taxon>Rickettsieae</taxon>
        <taxon>Rickettsia</taxon>
        <taxon>spotted fever group</taxon>
    </lineage>
</organism>
<reference evidence="2 3" key="1">
    <citation type="journal article" date="2021" name="Int. J. Syst. Evol. Microbiol.">
        <title>Characterization of a novel transitional group Rickettsia species (Rickettsia tillamookensis sp. nov.) from the western black-legged tick, Ixodes pacificus.</title>
        <authorList>
            <person name="Gauthier D.T."/>
            <person name="Karpathy S.E."/>
            <person name="Grizzard S.L."/>
            <person name="Batra D."/>
            <person name="Rowe L.A."/>
            <person name="Paddock C.D."/>
        </authorList>
    </citation>
    <scope>NUCLEOTIDE SEQUENCE [LARGE SCALE GENOMIC DNA]</scope>
    <source>
        <strain evidence="2 3">Tillamook 23</strain>
    </source>
</reference>
<evidence type="ECO:0000313" key="2">
    <source>
        <dbReference type="EMBL" id="QQV74766.1"/>
    </source>
</evidence>
<feature type="coiled-coil region" evidence="1">
    <location>
        <begin position="180"/>
        <end position="210"/>
    </location>
</feature>
<evidence type="ECO:0000313" key="3">
    <source>
        <dbReference type="Proteomes" id="UP000595296"/>
    </source>
</evidence>
<sequence length="396" mass="44179">MSIIDFSSFSGLNKEQQEELQRLLIKLNGFTKSLKMNVKDLEDHLFYILQNSLNELSHTENIDIEKIEKLFNRTIQESLTTLSEALEKAYQEQLKTKDIFLFDGIIVEKCLNVLEQVLKFQQELDKLYPGASKKIIESLENILVGVISTQIPMLGIFIQTSGILEKVNNLIDSEKLLPKITKLHNDIKEIREEAKSNEKLENIYEKAKKVAAISEISKEPPRKIIEIANKNPNNQASLENVAKAAKAIPKSKDEVEEKIAELKSNIENAIPQDINIDKLNSVKNTISDNLNEAKTELLKVLNPEASFGEKIESLCKTAEKAMEIASDIKKIVGVIPGSKELGNVISLTIKTNLLPPPVLAVAKLAPDIANLVNIGKAVVTILSKTQNLTQQQGRAK</sequence>
<dbReference type="Proteomes" id="UP000595296">
    <property type="component" value="Chromosome"/>
</dbReference>
<evidence type="ECO:0000256" key="1">
    <source>
        <dbReference type="SAM" id="Coils"/>
    </source>
</evidence>
<feature type="coiled-coil region" evidence="1">
    <location>
        <begin position="252"/>
        <end position="296"/>
    </location>
</feature>
<dbReference type="EMBL" id="CP060138">
    <property type="protein sequence ID" value="QQV74766.1"/>
    <property type="molecule type" value="Genomic_DNA"/>
</dbReference>
<accession>A0A9E6MH07</accession>
<name>A0A9E6MH07_9RICK</name>